<dbReference type="NCBIfam" id="TIGR00546">
    <property type="entry name" value="lnt"/>
    <property type="match status" value="1"/>
</dbReference>
<evidence type="ECO:0000256" key="3">
    <source>
        <dbReference type="ARBA" id="ARBA00022679"/>
    </source>
</evidence>
<evidence type="ECO:0000256" key="2">
    <source>
        <dbReference type="ARBA" id="ARBA00022475"/>
    </source>
</evidence>
<dbReference type="SUPFAM" id="SSF56317">
    <property type="entry name" value="Carbon-nitrogen hydrolase"/>
    <property type="match status" value="1"/>
</dbReference>
<dbReference type="Pfam" id="PF00795">
    <property type="entry name" value="CN_hydrolase"/>
    <property type="match status" value="1"/>
</dbReference>
<feature type="transmembrane region" description="Helical" evidence="8">
    <location>
        <begin position="82"/>
        <end position="101"/>
    </location>
</feature>
<reference evidence="10 11" key="1">
    <citation type="submission" date="2019-03" db="EMBL/GenBank/DDBJ databases">
        <title>Genomic Encyclopedia of Type Strains, Phase IV (KMG-IV): sequencing the most valuable type-strain genomes for metagenomic binning, comparative biology and taxonomic classification.</title>
        <authorList>
            <person name="Goeker M."/>
        </authorList>
    </citation>
    <scope>NUCLEOTIDE SEQUENCE [LARGE SCALE GENOMIC DNA]</scope>
    <source>
        <strain evidence="10 11">DSM 45934</strain>
    </source>
</reference>
<dbReference type="PROSITE" id="PS50263">
    <property type="entry name" value="CN_HYDROLASE"/>
    <property type="match status" value="1"/>
</dbReference>
<dbReference type="HAMAP" id="MF_01148">
    <property type="entry name" value="Lnt"/>
    <property type="match status" value="1"/>
</dbReference>
<keyword evidence="10" id="KW-0449">Lipoprotein</keyword>
<feature type="domain" description="CN hydrolase" evidence="9">
    <location>
        <begin position="238"/>
        <end position="489"/>
    </location>
</feature>
<comment type="subcellular location">
    <subcellularLocation>
        <location evidence="1 8">Cell membrane</location>
        <topology evidence="1 8">Multi-pass membrane protein</topology>
    </subcellularLocation>
</comment>
<keyword evidence="11" id="KW-1185">Reference proteome</keyword>
<dbReference type="InterPro" id="IPR045378">
    <property type="entry name" value="LNT_N"/>
</dbReference>
<comment type="function">
    <text evidence="8">Catalyzes the phospholipid dependent N-acylation of the N-terminal cysteine of apolipoprotein, the last step in lipoprotein maturation.</text>
</comment>
<dbReference type="PANTHER" id="PTHR38686">
    <property type="entry name" value="APOLIPOPROTEIN N-ACYLTRANSFERASE"/>
    <property type="match status" value="1"/>
</dbReference>
<evidence type="ECO:0000256" key="1">
    <source>
        <dbReference type="ARBA" id="ARBA00004651"/>
    </source>
</evidence>
<comment type="catalytic activity">
    <reaction evidence="8">
        <text>N-terminal S-1,2-diacyl-sn-glyceryl-L-cysteinyl-[lipoprotein] + a glycerophospholipid = N-acyl-S-1,2-diacyl-sn-glyceryl-L-cysteinyl-[lipoprotein] + a 2-acyl-sn-glycero-3-phospholipid + H(+)</text>
        <dbReference type="Rhea" id="RHEA:48228"/>
        <dbReference type="Rhea" id="RHEA-COMP:14681"/>
        <dbReference type="Rhea" id="RHEA-COMP:14684"/>
        <dbReference type="ChEBI" id="CHEBI:15378"/>
        <dbReference type="ChEBI" id="CHEBI:136912"/>
        <dbReference type="ChEBI" id="CHEBI:140656"/>
        <dbReference type="ChEBI" id="CHEBI:140657"/>
        <dbReference type="ChEBI" id="CHEBI:140660"/>
        <dbReference type="EC" id="2.3.1.269"/>
    </reaction>
</comment>
<keyword evidence="7 8" id="KW-0012">Acyltransferase</keyword>
<sequence length="535" mass="56408">MGDTRTLSGVIETAVSPQPRRVPHGRRRFVPSRPTVWRLVLAAGAGGLLFASFPPRPLWWVAPVAFAVFAGVIHGRRARAGFGYGLVFGLAFTLPELYWLQHFLGADFGPTPWLALSAAVAVLMALPAAGMAVVSTLPGGPVWMAMLFVAGEAIRGRFPFGGFPWARVGFGQPEGLYLPLASVAGAPLLTFAVVLTGCAIAVVVIRRRVRYAVVAVVPLVAGAALWPTIGTDAQAGSLTVAVVQGNGPQGLAGLGSGAGTTMRRNHLERAAALADDIQHGRVPKPDVVVMPETFTALGADPAADREISKVVADLGVPTLVGARIRHADGTEQNVVIVWDPKTGPGQMYAKSKLVPFGEFFPLRPVARIFTPFADQEVDLTPGTQQPVLDMAGVRMGVAICFEVAYDDVLNAAAAQGAQVLLVPTNNAWYGPGEMSYQQLAMSRVRAVELGRAVVVSATTGVSAIVRPDGSVTRQTELYTPDTLVATVPKRTTVTLATRIGAWPEGAMVVGGLAAVLWAVGGRVRRRRADSSRDEE</sequence>
<feature type="transmembrane region" description="Helical" evidence="8">
    <location>
        <begin position="141"/>
        <end position="160"/>
    </location>
</feature>
<gene>
    <name evidence="8" type="primary">lnt</name>
    <name evidence="10" type="ORF">EV192_103477</name>
</gene>
<evidence type="ECO:0000313" key="11">
    <source>
        <dbReference type="Proteomes" id="UP000295680"/>
    </source>
</evidence>
<dbReference type="InterPro" id="IPR036526">
    <property type="entry name" value="C-N_Hydrolase_sf"/>
</dbReference>
<comment type="caution">
    <text evidence="10">The sequence shown here is derived from an EMBL/GenBank/DDBJ whole genome shotgun (WGS) entry which is preliminary data.</text>
</comment>
<keyword evidence="2 8" id="KW-1003">Cell membrane</keyword>
<keyword evidence="3 8" id="KW-0808">Transferase</keyword>
<keyword evidence="4 8" id="KW-0812">Transmembrane</keyword>
<evidence type="ECO:0000256" key="7">
    <source>
        <dbReference type="ARBA" id="ARBA00023315"/>
    </source>
</evidence>
<evidence type="ECO:0000259" key="9">
    <source>
        <dbReference type="PROSITE" id="PS50263"/>
    </source>
</evidence>
<feature type="transmembrane region" description="Helical" evidence="8">
    <location>
        <begin position="59"/>
        <end position="75"/>
    </location>
</feature>
<dbReference type="CDD" id="cd07571">
    <property type="entry name" value="ALP_N-acyl_transferase"/>
    <property type="match status" value="1"/>
</dbReference>
<feature type="transmembrane region" description="Helical" evidence="8">
    <location>
        <begin position="499"/>
        <end position="519"/>
    </location>
</feature>
<dbReference type="GO" id="GO:0016410">
    <property type="term" value="F:N-acyltransferase activity"/>
    <property type="evidence" value="ECO:0007669"/>
    <property type="project" value="UniProtKB-UniRule"/>
</dbReference>
<feature type="transmembrane region" description="Helical" evidence="8">
    <location>
        <begin position="36"/>
        <end position="53"/>
    </location>
</feature>
<keyword evidence="6 8" id="KW-0472">Membrane</keyword>
<dbReference type="PANTHER" id="PTHR38686:SF1">
    <property type="entry name" value="APOLIPOPROTEIN N-ACYLTRANSFERASE"/>
    <property type="match status" value="1"/>
</dbReference>
<dbReference type="EC" id="2.3.1.269" evidence="8"/>
<dbReference type="UniPathway" id="UPA00666"/>
<feature type="transmembrane region" description="Helical" evidence="8">
    <location>
        <begin position="113"/>
        <end position="134"/>
    </location>
</feature>
<feature type="transmembrane region" description="Helical" evidence="8">
    <location>
        <begin position="180"/>
        <end position="204"/>
    </location>
</feature>
<keyword evidence="5 8" id="KW-1133">Transmembrane helix</keyword>
<feature type="transmembrane region" description="Helical" evidence="8">
    <location>
        <begin position="211"/>
        <end position="229"/>
    </location>
</feature>
<organism evidence="10 11">
    <name type="scientific">Actinocrispum wychmicini</name>
    <dbReference type="NCBI Taxonomy" id="1213861"/>
    <lineage>
        <taxon>Bacteria</taxon>
        <taxon>Bacillati</taxon>
        <taxon>Actinomycetota</taxon>
        <taxon>Actinomycetes</taxon>
        <taxon>Pseudonocardiales</taxon>
        <taxon>Pseudonocardiaceae</taxon>
        <taxon>Actinocrispum</taxon>
    </lineage>
</organism>
<evidence type="ECO:0000256" key="8">
    <source>
        <dbReference type="HAMAP-Rule" id="MF_01148"/>
    </source>
</evidence>
<evidence type="ECO:0000256" key="6">
    <source>
        <dbReference type="ARBA" id="ARBA00023136"/>
    </source>
</evidence>
<protein>
    <recommendedName>
        <fullName evidence="8">Apolipoprotein N-acyltransferase</fullName>
        <shortName evidence="8">ALP N-acyltransferase</shortName>
        <ecNumber evidence="8">2.3.1.269</ecNumber>
    </recommendedName>
</protein>
<dbReference type="InterPro" id="IPR004563">
    <property type="entry name" value="Apolipo_AcylTrfase"/>
</dbReference>
<evidence type="ECO:0000313" key="10">
    <source>
        <dbReference type="EMBL" id="TCO60895.1"/>
    </source>
</evidence>
<dbReference type="InterPro" id="IPR003010">
    <property type="entry name" value="C-N_Hydrolase"/>
</dbReference>
<name>A0A4R2K3K4_9PSEU</name>
<dbReference type="EMBL" id="SLWS01000003">
    <property type="protein sequence ID" value="TCO60895.1"/>
    <property type="molecule type" value="Genomic_DNA"/>
</dbReference>
<comment type="pathway">
    <text evidence="8">Protein modification; lipoprotein biosynthesis (N-acyl transfer).</text>
</comment>
<dbReference type="Gene3D" id="3.60.110.10">
    <property type="entry name" value="Carbon-nitrogen hydrolase"/>
    <property type="match status" value="1"/>
</dbReference>
<dbReference type="AlphaFoldDB" id="A0A4R2K3K4"/>
<dbReference type="GO" id="GO:0005886">
    <property type="term" value="C:plasma membrane"/>
    <property type="evidence" value="ECO:0007669"/>
    <property type="project" value="UniProtKB-SubCell"/>
</dbReference>
<dbReference type="GO" id="GO:0042158">
    <property type="term" value="P:lipoprotein biosynthetic process"/>
    <property type="evidence" value="ECO:0007669"/>
    <property type="project" value="UniProtKB-UniRule"/>
</dbReference>
<dbReference type="OrthoDB" id="9804277at2"/>
<accession>A0A4R2K3K4</accession>
<evidence type="ECO:0000256" key="5">
    <source>
        <dbReference type="ARBA" id="ARBA00022989"/>
    </source>
</evidence>
<dbReference type="Pfam" id="PF20154">
    <property type="entry name" value="LNT_N"/>
    <property type="match status" value="1"/>
</dbReference>
<proteinExistence type="inferred from homology"/>
<evidence type="ECO:0000256" key="4">
    <source>
        <dbReference type="ARBA" id="ARBA00022692"/>
    </source>
</evidence>
<dbReference type="Proteomes" id="UP000295680">
    <property type="component" value="Unassembled WGS sequence"/>
</dbReference>
<comment type="similarity">
    <text evidence="8">Belongs to the CN hydrolase family. Apolipoprotein N-acyltransferase subfamily.</text>
</comment>